<organism evidence="1 2">
    <name type="scientific">Clunio marinus</name>
    <dbReference type="NCBI Taxonomy" id="568069"/>
    <lineage>
        <taxon>Eukaryota</taxon>
        <taxon>Metazoa</taxon>
        <taxon>Ecdysozoa</taxon>
        <taxon>Arthropoda</taxon>
        <taxon>Hexapoda</taxon>
        <taxon>Insecta</taxon>
        <taxon>Pterygota</taxon>
        <taxon>Neoptera</taxon>
        <taxon>Endopterygota</taxon>
        <taxon>Diptera</taxon>
        <taxon>Nematocera</taxon>
        <taxon>Chironomoidea</taxon>
        <taxon>Chironomidae</taxon>
        <taxon>Clunio</taxon>
    </lineage>
</organism>
<proteinExistence type="predicted"/>
<dbReference type="Proteomes" id="UP000183832">
    <property type="component" value="Unassembled WGS sequence"/>
</dbReference>
<evidence type="ECO:0000313" key="2">
    <source>
        <dbReference type="Proteomes" id="UP000183832"/>
    </source>
</evidence>
<evidence type="ECO:0000313" key="1">
    <source>
        <dbReference type="EMBL" id="CRL05423.1"/>
    </source>
</evidence>
<name>A0A1J1IZ47_9DIPT</name>
<dbReference type="EMBL" id="CVRI01000064">
    <property type="protein sequence ID" value="CRL05423.1"/>
    <property type="molecule type" value="Genomic_DNA"/>
</dbReference>
<dbReference type="AlphaFoldDB" id="A0A1J1IZ47"/>
<keyword evidence="2" id="KW-1185">Reference proteome</keyword>
<sequence>MFPFATGLQQAFVAYPHIVITCIIKIRYRATLFNAATTIIFPSGCHKCMHSHWLKESKL</sequence>
<reference evidence="1 2" key="1">
    <citation type="submission" date="2015-04" db="EMBL/GenBank/DDBJ databases">
        <authorList>
            <person name="Syromyatnikov M.Y."/>
            <person name="Popov V.N."/>
        </authorList>
    </citation>
    <scope>NUCLEOTIDE SEQUENCE [LARGE SCALE GENOMIC DNA]</scope>
</reference>
<protein>
    <submittedName>
        <fullName evidence="1">CLUMA_CG018461, isoform A</fullName>
    </submittedName>
</protein>
<accession>A0A1J1IZ47</accession>
<gene>
    <name evidence="1" type="ORF">CLUMA_CG018461</name>
</gene>